<protein>
    <submittedName>
        <fullName evidence="2">Uncharacterized protein</fullName>
    </submittedName>
</protein>
<dbReference type="EMBL" id="LUGG01000019">
    <property type="protein sequence ID" value="OBZ68973.1"/>
    <property type="molecule type" value="Genomic_DNA"/>
</dbReference>
<organism evidence="2 3">
    <name type="scientific">Grifola frondosa</name>
    <name type="common">Maitake</name>
    <name type="synonym">Polyporus frondosus</name>
    <dbReference type="NCBI Taxonomy" id="5627"/>
    <lineage>
        <taxon>Eukaryota</taxon>
        <taxon>Fungi</taxon>
        <taxon>Dikarya</taxon>
        <taxon>Basidiomycota</taxon>
        <taxon>Agaricomycotina</taxon>
        <taxon>Agaricomycetes</taxon>
        <taxon>Polyporales</taxon>
        <taxon>Grifolaceae</taxon>
        <taxon>Grifola</taxon>
    </lineage>
</organism>
<sequence length="132" mass="14055">MFSFKIFLAAFAAVASTAVHATPVDEPVQNVVFSPPITAPTAGMTWPIGSEQVVTWDTSVVPAGSENQTGLLLLGYLEDNSEHLDIQHPLANNFPISAGSVQVLVPNVTTRNDYIVVLFGDSGNISPEFTII</sequence>
<gene>
    <name evidence="2" type="ORF">A0H81_11316</name>
</gene>
<dbReference type="OrthoDB" id="3199367at2759"/>
<feature type="signal peptide" evidence="1">
    <location>
        <begin position="1"/>
        <end position="21"/>
    </location>
</feature>
<evidence type="ECO:0000313" key="3">
    <source>
        <dbReference type="Proteomes" id="UP000092993"/>
    </source>
</evidence>
<dbReference type="Proteomes" id="UP000092993">
    <property type="component" value="Unassembled WGS sequence"/>
</dbReference>
<keyword evidence="3" id="KW-1185">Reference proteome</keyword>
<name>A0A1C7LW62_GRIFR</name>
<evidence type="ECO:0000256" key="1">
    <source>
        <dbReference type="SAM" id="SignalP"/>
    </source>
</evidence>
<evidence type="ECO:0000313" key="2">
    <source>
        <dbReference type="EMBL" id="OBZ68973.1"/>
    </source>
</evidence>
<comment type="caution">
    <text evidence="2">The sequence shown here is derived from an EMBL/GenBank/DDBJ whole genome shotgun (WGS) entry which is preliminary data.</text>
</comment>
<accession>A0A1C7LW62</accession>
<dbReference type="AlphaFoldDB" id="A0A1C7LW62"/>
<feature type="chain" id="PRO_5008888817" evidence="1">
    <location>
        <begin position="22"/>
        <end position="132"/>
    </location>
</feature>
<dbReference type="STRING" id="5627.A0A1C7LW62"/>
<keyword evidence="1" id="KW-0732">Signal</keyword>
<proteinExistence type="predicted"/>
<dbReference type="OMA" id="TKWRAGQ"/>
<reference evidence="2 3" key="1">
    <citation type="submission" date="2016-03" db="EMBL/GenBank/DDBJ databases">
        <title>Whole genome sequencing of Grifola frondosa 9006-11.</title>
        <authorList>
            <person name="Min B."/>
            <person name="Park H."/>
            <person name="Kim J.-G."/>
            <person name="Cho H."/>
            <person name="Oh Y.-L."/>
            <person name="Kong W.-S."/>
            <person name="Choi I.-G."/>
        </authorList>
    </citation>
    <scope>NUCLEOTIDE SEQUENCE [LARGE SCALE GENOMIC DNA]</scope>
    <source>
        <strain evidence="2 3">9006-11</strain>
    </source>
</reference>